<sequence length="114" mass="12901">MNLDELKILFENLPETDKQKMVQQWMLNARSGAGAIREPESQGEPVMSMLAFSALPHILASKLKQQNITYEEMAMQIGVSISTFKRMMARPSAAKAINLHALLKELGMKVWLER</sequence>
<comment type="caution">
    <text evidence="1">The sequence shown here is derived from an EMBL/GenBank/DDBJ whole genome shotgun (WGS) entry which is preliminary data.</text>
</comment>
<evidence type="ECO:0000313" key="1">
    <source>
        <dbReference type="EMBL" id="PJZ06323.1"/>
    </source>
</evidence>
<evidence type="ECO:0000313" key="2">
    <source>
        <dbReference type="Proteomes" id="UP000232062"/>
    </source>
</evidence>
<keyword evidence="2" id="KW-1185">Reference proteome</keyword>
<dbReference type="InterPro" id="IPR010982">
    <property type="entry name" value="Lambda_DNA-bd_dom_sf"/>
</dbReference>
<accession>A0A2M9WFJ3</accession>
<proteinExistence type="predicted"/>
<dbReference type="EMBL" id="PIQI01000011">
    <property type="protein sequence ID" value="PJZ06323.1"/>
    <property type="molecule type" value="Genomic_DNA"/>
</dbReference>
<reference evidence="1 2" key="1">
    <citation type="submission" date="2017-11" db="EMBL/GenBank/DDBJ databases">
        <title>The genome sequence of Pantoea rodasii DSM 26611.</title>
        <authorList>
            <person name="Gao J."/>
            <person name="Mao X."/>
            <person name="Sun J."/>
        </authorList>
    </citation>
    <scope>NUCLEOTIDE SEQUENCE [LARGE SCALE GENOMIC DNA]</scope>
    <source>
        <strain evidence="1 2">DSM 26611</strain>
    </source>
</reference>
<dbReference type="RefSeq" id="WP_100700859.1">
    <property type="nucleotide sequence ID" value="NZ_PIQI01000011.1"/>
</dbReference>
<dbReference type="OrthoDB" id="6548812at2"/>
<dbReference type="SUPFAM" id="SSF47413">
    <property type="entry name" value="lambda repressor-like DNA-binding domains"/>
    <property type="match status" value="1"/>
</dbReference>
<protein>
    <submittedName>
        <fullName evidence="1">Transcriptional regulator</fullName>
    </submittedName>
</protein>
<organism evidence="1 2">
    <name type="scientific">Pantoea rodasii</name>
    <dbReference type="NCBI Taxonomy" id="1076549"/>
    <lineage>
        <taxon>Bacteria</taxon>
        <taxon>Pseudomonadati</taxon>
        <taxon>Pseudomonadota</taxon>
        <taxon>Gammaproteobacteria</taxon>
        <taxon>Enterobacterales</taxon>
        <taxon>Erwiniaceae</taxon>
        <taxon>Pantoea</taxon>
    </lineage>
</organism>
<dbReference type="AlphaFoldDB" id="A0A2M9WFJ3"/>
<name>A0A2M9WFJ3_9GAMM</name>
<dbReference type="Proteomes" id="UP000232062">
    <property type="component" value="Unassembled WGS sequence"/>
</dbReference>
<gene>
    <name evidence="1" type="ORF">PRCB_06260</name>
</gene>
<dbReference type="GO" id="GO:0003677">
    <property type="term" value="F:DNA binding"/>
    <property type="evidence" value="ECO:0007669"/>
    <property type="project" value="InterPro"/>
</dbReference>